<evidence type="ECO:0000313" key="2">
    <source>
        <dbReference type="RefSeq" id="XP_055868024.1"/>
    </source>
</evidence>
<sequence length="130" mass="14743">MICFSFCLHLDLYKVGMFGESLEKVHNYPVSFLFHLHTVLMGKAGKIVVLVPGCPVCEMIDDASVKLKKGSTSEQKQRAKASNITEDVPENYYVVQNDEVIWVKYLLIYKLDMSLLYPQCHGCKSTSFLS</sequence>
<evidence type="ECO:0000313" key="1">
    <source>
        <dbReference type="Proteomes" id="UP001165740"/>
    </source>
</evidence>
<dbReference type="Proteomes" id="UP001165740">
    <property type="component" value="Chromosome 1"/>
</dbReference>
<accession>A0A9W2YZ91</accession>
<organism evidence="1 2">
    <name type="scientific">Biomphalaria glabrata</name>
    <name type="common">Bloodfluke planorb</name>
    <name type="synonym">Freshwater snail</name>
    <dbReference type="NCBI Taxonomy" id="6526"/>
    <lineage>
        <taxon>Eukaryota</taxon>
        <taxon>Metazoa</taxon>
        <taxon>Spiralia</taxon>
        <taxon>Lophotrochozoa</taxon>
        <taxon>Mollusca</taxon>
        <taxon>Gastropoda</taxon>
        <taxon>Heterobranchia</taxon>
        <taxon>Euthyneura</taxon>
        <taxon>Panpulmonata</taxon>
        <taxon>Hygrophila</taxon>
        <taxon>Lymnaeoidea</taxon>
        <taxon>Planorbidae</taxon>
        <taxon>Biomphalaria</taxon>
    </lineage>
</organism>
<reference evidence="2" key="1">
    <citation type="submission" date="2025-08" db="UniProtKB">
        <authorList>
            <consortium name="RefSeq"/>
        </authorList>
    </citation>
    <scope>IDENTIFICATION</scope>
</reference>
<dbReference type="OrthoDB" id="19501at2759"/>
<gene>
    <name evidence="2" type="primary">LOC129923074</name>
</gene>
<dbReference type="AlphaFoldDB" id="A0A9W2YZ91"/>
<protein>
    <submittedName>
        <fullName evidence="2">Protein mono-ADP-ribosyltransferase PARP16-like</fullName>
    </submittedName>
</protein>
<dbReference type="GeneID" id="129923074"/>
<keyword evidence="1" id="KW-1185">Reference proteome</keyword>
<dbReference type="RefSeq" id="XP_055868024.1">
    <property type="nucleotide sequence ID" value="XM_056012049.1"/>
</dbReference>
<name>A0A9W2YZ91_BIOGL</name>
<proteinExistence type="predicted"/>